<dbReference type="SUPFAM" id="SSF52058">
    <property type="entry name" value="L domain-like"/>
    <property type="match status" value="1"/>
</dbReference>
<feature type="domain" description="Fibronectin type-III" evidence="2">
    <location>
        <begin position="249"/>
        <end position="340"/>
    </location>
</feature>
<protein>
    <submittedName>
        <fullName evidence="3">Leucine rich repeat-containing protein</fullName>
    </submittedName>
</protein>
<name>A0A1I1ELZ9_RUMAL</name>
<dbReference type="PROSITE" id="PS50853">
    <property type="entry name" value="FN3"/>
    <property type="match status" value="1"/>
</dbReference>
<dbReference type="EMBL" id="FOKQ01000004">
    <property type="protein sequence ID" value="SFB88209.1"/>
    <property type="molecule type" value="Genomic_DNA"/>
</dbReference>
<reference evidence="3 4" key="1">
    <citation type="submission" date="2016-10" db="EMBL/GenBank/DDBJ databases">
        <authorList>
            <person name="de Groot N.N."/>
        </authorList>
    </citation>
    <scope>NUCLEOTIDE SEQUENCE [LARGE SCALE GENOMIC DNA]</scope>
    <source>
        <strain evidence="3 4">AR67</strain>
    </source>
</reference>
<dbReference type="InterPro" id="IPR026906">
    <property type="entry name" value="LRR_5"/>
</dbReference>
<keyword evidence="1" id="KW-0732">Signal</keyword>
<dbReference type="CDD" id="cd00063">
    <property type="entry name" value="FN3"/>
    <property type="match status" value="1"/>
</dbReference>
<feature type="signal peptide" evidence="1">
    <location>
        <begin position="1"/>
        <end position="25"/>
    </location>
</feature>
<dbReference type="Proteomes" id="UP000182192">
    <property type="component" value="Unassembled WGS sequence"/>
</dbReference>
<dbReference type="RefSeq" id="WP_177219534.1">
    <property type="nucleotide sequence ID" value="NZ_FOKQ01000004.1"/>
</dbReference>
<dbReference type="AlphaFoldDB" id="A0A1I1ELZ9"/>
<dbReference type="InterPro" id="IPR036116">
    <property type="entry name" value="FN3_sf"/>
</dbReference>
<dbReference type="Pfam" id="PF13306">
    <property type="entry name" value="LRR_5"/>
    <property type="match status" value="1"/>
</dbReference>
<evidence type="ECO:0000313" key="4">
    <source>
        <dbReference type="Proteomes" id="UP000182192"/>
    </source>
</evidence>
<dbReference type="PANTHER" id="PTHR45661">
    <property type="entry name" value="SURFACE ANTIGEN"/>
    <property type="match status" value="1"/>
</dbReference>
<dbReference type="InterPro" id="IPR032675">
    <property type="entry name" value="LRR_dom_sf"/>
</dbReference>
<dbReference type="PANTHER" id="PTHR45661:SF3">
    <property type="entry name" value="IG-LIKE DOMAIN-CONTAINING PROTEIN"/>
    <property type="match status" value="1"/>
</dbReference>
<dbReference type="Gene3D" id="2.60.40.10">
    <property type="entry name" value="Immunoglobulins"/>
    <property type="match status" value="1"/>
</dbReference>
<evidence type="ECO:0000259" key="2">
    <source>
        <dbReference type="PROSITE" id="PS50853"/>
    </source>
</evidence>
<dbReference type="InterPro" id="IPR013783">
    <property type="entry name" value="Ig-like_fold"/>
</dbReference>
<dbReference type="Gene3D" id="3.80.10.10">
    <property type="entry name" value="Ribonuclease Inhibitor"/>
    <property type="match status" value="1"/>
</dbReference>
<evidence type="ECO:0000313" key="3">
    <source>
        <dbReference type="EMBL" id="SFB88209.1"/>
    </source>
</evidence>
<evidence type="ECO:0000256" key="1">
    <source>
        <dbReference type="SAM" id="SignalP"/>
    </source>
</evidence>
<proteinExistence type="predicted"/>
<gene>
    <name evidence="3" type="ORF">SAMN02910406_00744</name>
</gene>
<sequence>MNNKKIIAGLMALTFVFGGTFLPGAANNSTVITASAETIAFDDYEYRLLEDGTAEIARYRGEDTEVTIPDKIDGVAVTSIGESAFEGNFDITGVIMPDSVTTIKGYAFTSCFNLKSIKFSKNLKYIGETNFAECVALDNVVIPDGVERIEVGTFNSCTNLKNIVLPQNLKYIGEAAFGYCTDLNNVTIPASVTEIGEEAFSEYDTHDDSYKPLKNVIINCYANSAAEKYAKANDLNYKLIDEKLPNCPPPNMLRAECSAEYHQIRFSWDPISGAEKYGIAVYLSGKWRVWTSSIPASTTTFTTPKNLTPGRTYKVAVAARVNGKWNTTDPIKSAVTVTVK</sequence>
<organism evidence="3 4">
    <name type="scientific">Ruminococcus albus</name>
    <dbReference type="NCBI Taxonomy" id="1264"/>
    <lineage>
        <taxon>Bacteria</taxon>
        <taxon>Bacillati</taxon>
        <taxon>Bacillota</taxon>
        <taxon>Clostridia</taxon>
        <taxon>Eubacteriales</taxon>
        <taxon>Oscillospiraceae</taxon>
        <taxon>Ruminococcus</taxon>
    </lineage>
</organism>
<dbReference type="InterPro" id="IPR053139">
    <property type="entry name" value="Surface_bspA-like"/>
</dbReference>
<feature type="chain" id="PRO_5039209019" evidence="1">
    <location>
        <begin position="26"/>
        <end position="340"/>
    </location>
</feature>
<accession>A0A1I1ELZ9</accession>
<dbReference type="InterPro" id="IPR003961">
    <property type="entry name" value="FN3_dom"/>
</dbReference>
<dbReference type="SUPFAM" id="SSF49265">
    <property type="entry name" value="Fibronectin type III"/>
    <property type="match status" value="1"/>
</dbReference>